<name>A0A9R0EGK2_SPOFR</name>
<dbReference type="RefSeq" id="XP_035432809.1">
    <property type="nucleotide sequence ID" value="XM_035576916.2"/>
</dbReference>
<comment type="similarity">
    <text evidence="2">Belongs to the THAP1 family.</text>
</comment>
<dbReference type="PROSITE" id="PS50950">
    <property type="entry name" value="ZF_THAP"/>
    <property type="match status" value="1"/>
</dbReference>
<evidence type="ECO:0000256" key="7">
    <source>
        <dbReference type="ARBA" id="ARBA00023054"/>
    </source>
</evidence>
<evidence type="ECO:0000256" key="4">
    <source>
        <dbReference type="ARBA" id="ARBA00022771"/>
    </source>
</evidence>
<dbReference type="GO" id="GO:0043565">
    <property type="term" value="F:sequence-specific DNA binding"/>
    <property type="evidence" value="ECO:0007669"/>
    <property type="project" value="InterPro"/>
</dbReference>
<accession>A0A9R0EGK2</accession>
<keyword evidence="3" id="KW-0479">Metal-binding</keyword>
<keyword evidence="4 12" id="KW-0863">Zinc-finger</keyword>
<protein>
    <submittedName>
        <fullName evidence="15">THAP domain-containing protein 1</fullName>
    </submittedName>
</protein>
<evidence type="ECO:0000256" key="11">
    <source>
        <dbReference type="ARBA" id="ARBA00023306"/>
    </source>
</evidence>
<keyword evidence="5" id="KW-0862">Zinc</keyword>
<dbReference type="SMART" id="SM00692">
    <property type="entry name" value="DM3"/>
    <property type="match status" value="1"/>
</dbReference>
<evidence type="ECO:0000256" key="1">
    <source>
        <dbReference type="ARBA" id="ARBA00004642"/>
    </source>
</evidence>
<dbReference type="PANTHER" id="PTHR46600">
    <property type="entry name" value="THAP DOMAIN-CONTAINING"/>
    <property type="match status" value="1"/>
</dbReference>
<feature type="domain" description="THAP-type" evidence="13">
    <location>
        <begin position="1"/>
        <end position="78"/>
    </location>
</feature>
<evidence type="ECO:0000256" key="9">
    <source>
        <dbReference type="ARBA" id="ARBA00023163"/>
    </source>
</evidence>
<dbReference type="GO" id="GO:0008270">
    <property type="term" value="F:zinc ion binding"/>
    <property type="evidence" value="ECO:0007669"/>
    <property type="project" value="UniProtKB-KW"/>
</dbReference>
<dbReference type="SMART" id="SM00980">
    <property type="entry name" value="THAP"/>
    <property type="match status" value="1"/>
</dbReference>
<evidence type="ECO:0000256" key="12">
    <source>
        <dbReference type="PROSITE-ProRule" id="PRU00309"/>
    </source>
</evidence>
<keyword evidence="6" id="KW-0805">Transcription regulation</keyword>
<keyword evidence="11" id="KW-0131">Cell cycle</keyword>
<evidence type="ECO:0000256" key="2">
    <source>
        <dbReference type="ARBA" id="ARBA00006177"/>
    </source>
</evidence>
<keyword evidence="10" id="KW-0539">Nucleus</keyword>
<evidence type="ECO:0000259" key="13">
    <source>
        <dbReference type="PROSITE" id="PS50950"/>
    </source>
</evidence>
<dbReference type="SUPFAM" id="SSF57716">
    <property type="entry name" value="Glucocorticoid receptor-like (DNA-binding domain)"/>
    <property type="match status" value="1"/>
</dbReference>
<evidence type="ECO:0000256" key="5">
    <source>
        <dbReference type="ARBA" id="ARBA00022833"/>
    </source>
</evidence>
<dbReference type="PANTHER" id="PTHR46600:SF1">
    <property type="entry name" value="THAP DOMAIN-CONTAINING PROTEIN 1"/>
    <property type="match status" value="1"/>
</dbReference>
<proteinExistence type="inferred from homology"/>
<evidence type="ECO:0000256" key="3">
    <source>
        <dbReference type="ARBA" id="ARBA00022723"/>
    </source>
</evidence>
<dbReference type="Pfam" id="PF12017">
    <property type="entry name" value="Tnp_P_element"/>
    <property type="match status" value="1"/>
</dbReference>
<evidence type="ECO:0000313" key="15">
    <source>
        <dbReference type="RefSeq" id="XP_035432809.1"/>
    </source>
</evidence>
<keyword evidence="8 12" id="KW-0238">DNA-binding</keyword>
<evidence type="ECO:0000256" key="8">
    <source>
        <dbReference type="ARBA" id="ARBA00023125"/>
    </source>
</evidence>
<keyword evidence="14" id="KW-1185">Reference proteome</keyword>
<evidence type="ECO:0000313" key="14">
    <source>
        <dbReference type="Proteomes" id="UP000829999"/>
    </source>
</evidence>
<organism evidence="14 15">
    <name type="scientific">Spodoptera frugiperda</name>
    <name type="common">Fall armyworm</name>
    <dbReference type="NCBI Taxonomy" id="7108"/>
    <lineage>
        <taxon>Eukaryota</taxon>
        <taxon>Metazoa</taxon>
        <taxon>Ecdysozoa</taxon>
        <taxon>Arthropoda</taxon>
        <taxon>Hexapoda</taxon>
        <taxon>Insecta</taxon>
        <taxon>Pterygota</taxon>
        <taxon>Neoptera</taxon>
        <taxon>Endopterygota</taxon>
        <taxon>Lepidoptera</taxon>
        <taxon>Glossata</taxon>
        <taxon>Ditrysia</taxon>
        <taxon>Noctuoidea</taxon>
        <taxon>Noctuidae</taxon>
        <taxon>Amphipyrinae</taxon>
        <taxon>Spodoptera</taxon>
    </lineage>
</organism>
<evidence type="ECO:0000256" key="10">
    <source>
        <dbReference type="ARBA" id="ARBA00023242"/>
    </source>
</evidence>
<keyword evidence="9" id="KW-0804">Transcription</keyword>
<comment type="subcellular location">
    <subcellularLocation>
        <location evidence="1">Nucleus</location>
        <location evidence="1">Nucleoplasm</location>
    </subcellularLocation>
</comment>
<keyword evidence="7" id="KW-0175">Coiled coil</keyword>
<dbReference type="AlphaFoldDB" id="A0A9R0EGK2"/>
<dbReference type="InterPro" id="IPR026516">
    <property type="entry name" value="THAP1/10"/>
</dbReference>
<gene>
    <name evidence="15" type="primary">LOC118264422</name>
</gene>
<dbReference type="Pfam" id="PF05485">
    <property type="entry name" value="THAP"/>
    <property type="match status" value="1"/>
</dbReference>
<sequence>MVQNCIVSGCKSESYPGCGISFHRFPTNEEVRIKWIETLQINKQISKYSVVCSLHFKKEDFLTEAKKKLKPQAIPSIKPKIFPESKKITVLSSIPLAVPVSCKPGTSGEPAVKKIKLQAEISTQTSQVTSTPRKVKLQRDIKILKQKVKRRDVKIKNFKSILNLMKNKCYNYREFENVITHNFSNIFNQLNTRKSDRGIRFTDNFIIKSFALTVHFYSAKAYRFLRNYLCLPHPSTLRRLLSTHNCNVGFMSEVLNHLKTCCF</sequence>
<dbReference type="InterPro" id="IPR006612">
    <property type="entry name" value="THAP_Znf"/>
</dbReference>
<dbReference type="Gene3D" id="6.20.210.20">
    <property type="entry name" value="THAP domain"/>
    <property type="match status" value="1"/>
</dbReference>
<reference evidence="15" key="1">
    <citation type="submission" date="2025-08" db="UniProtKB">
        <authorList>
            <consortium name="RefSeq"/>
        </authorList>
    </citation>
    <scope>IDENTIFICATION</scope>
    <source>
        <tissue evidence="15">Whole larval tissue</tissue>
    </source>
</reference>
<dbReference type="InterPro" id="IPR038441">
    <property type="entry name" value="THAP_Znf_sf"/>
</dbReference>
<evidence type="ECO:0000256" key="6">
    <source>
        <dbReference type="ARBA" id="ARBA00023015"/>
    </source>
</evidence>
<dbReference type="Proteomes" id="UP000829999">
    <property type="component" value="Chromosome 26"/>
</dbReference>
<dbReference type="OrthoDB" id="5982876at2759"/>
<dbReference type="GeneID" id="118264422"/>
<dbReference type="InterPro" id="IPR021896">
    <property type="entry name" value="THAP9-like_HTH"/>
</dbReference>
<dbReference type="GO" id="GO:0005654">
    <property type="term" value="C:nucleoplasm"/>
    <property type="evidence" value="ECO:0007669"/>
    <property type="project" value="UniProtKB-SubCell"/>
</dbReference>